<keyword evidence="1" id="KW-0812">Transmembrane</keyword>
<name>A0A804NCQ8_MAIZE</name>
<evidence type="ECO:0000313" key="3">
    <source>
        <dbReference type="EnsemblPlants" id="Zm00001eb151850_P001"/>
    </source>
</evidence>
<feature type="transmembrane region" description="Helical" evidence="1">
    <location>
        <begin position="161"/>
        <end position="180"/>
    </location>
</feature>
<reference evidence="4" key="1">
    <citation type="submission" date="2015-12" db="EMBL/GenBank/DDBJ databases">
        <title>Update maize B73 reference genome by single molecule sequencing technologies.</title>
        <authorList>
            <consortium name="Maize Genome Sequencing Project"/>
            <person name="Ware D."/>
        </authorList>
    </citation>
    <scope>NUCLEOTIDE SEQUENCE [LARGE SCALE GENOMIC DNA]</scope>
    <source>
        <strain evidence="4">cv. B73</strain>
    </source>
</reference>
<keyword evidence="1" id="KW-0472">Membrane</keyword>
<keyword evidence="1" id="KW-1133">Transmembrane helix</keyword>
<sequence length="181" mass="20817">MNDDVQSCEMTEEANSKQVPPKLVDYSILFFSVFSVLQKLGSDDRPEVRNSAVRTLFQTLSIHGQKLSKSMWEDCLWLYVFPMLEHVSHLASTSSRDEWQGKELGTRAGKAVHMLIHHSRNTAQKQWDETIVLVLGGIARLLRSFFSYLQQLRKFSSGKPFLFAYLMLMIGYQIPSSFSLY</sequence>
<evidence type="ECO:0000259" key="2">
    <source>
        <dbReference type="Pfam" id="PF16206"/>
    </source>
</evidence>
<evidence type="ECO:0007829" key="5">
    <source>
        <dbReference type="PeptideAtlas" id="A0A804NCQ8"/>
    </source>
</evidence>
<reference evidence="3" key="3">
    <citation type="submission" date="2021-05" db="UniProtKB">
        <authorList>
            <consortium name="EnsemblPlants"/>
        </authorList>
    </citation>
    <scope>IDENTIFICATION</scope>
    <source>
        <strain evidence="3">cv. B73</strain>
    </source>
</reference>
<dbReference type="InterPro" id="IPR032817">
    <property type="entry name" value="Mon2_C"/>
</dbReference>
<dbReference type="AlphaFoldDB" id="A0A804NCQ8"/>
<evidence type="ECO:0000256" key="1">
    <source>
        <dbReference type="SAM" id="Phobius"/>
    </source>
</evidence>
<dbReference type="PANTHER" id="PTHR34199:SF4">
    <property type="entry name" value="ARM REPEAT SUPERFAMILY PROTEIN"/>
    <property type="match status" value="1"/>
</dbReference>
<dbReference type="InParanoid" id="A0A804NCQ8"/>
<dbReference type="Proteomes" id="UP000007305">
    <property type="component" value="Chromosome 3"/>
</dbReference>
<proteinExistence type="evidence at protein level"/>
<keyword evidence="4" id="KW-1185">Reference proteome</keyword>
<protein>
    <recommendedName>
        <fullName evidence="2">Mon2 C-terminal domain-containing protein</fullName>
    </recommendedName>
</protein>
<dbReference type="Pfam" id="PF16206">
    <property type="entry name" value="Mon2_C"/>
    <property type="match status" value="1"/>
</dbReference>
<dbReference type="Gramene" id="Zm00001eb151850_T001">
    <property type="protein sequence ID" value="Zm00001eb151850_P001"/>
    <property type="gene ID" value="Zm00001eb151850"/>
</dbReference>
<evidence type="ECO:0000313" key="4">
    <source>
        <dbReference type="Proteomes" id="UP000007305"/>
    </source>
</evidence>
<organism evidence="3 4">
    <name type="scientific">Zea mays</name>
    <name type="common">Maize</name>
    <dbReference type="NCBI Taxonomy" id="4577"/>
    <lineage>
        <taxon>Eukaryota</taxon>
        <taxon>Viridiplantae</taxon>
        <taxon>Streptophyta</taxon>
        <taxon>Embryophyta</taxon>
        <taxon>Tracheophyta</taxon>
        <taxon>Spermatophyta</taxon>
        <taxon>Magnoliopsida</taxon>
        <taxon>Liliopsida</taxon>
        <taxon>Poales</taxon>
        <taxon>Poaceae</taxon>
        <taxon>PACMAD clade</taxon>
        <taxon>Panicoideae</taxon>
        <taxon>Andropogonodae</taxon>
        <taxon>Andropogoneae</taxon>
        <taxon>Tripsacinae</taxon>
        <taxon>Zea</taxon>
    </lineage>
</organism>
<dbReference type="EnsemblPlants" id="Zm00001eb151850_T001">
    <property type="protein sequence ID" value="Zm00001eb151850_P001"/>
    <property type="gene ID" value="Zm00001eb151850"/>
</dbReference>
<dbReference type="PANTHER" id="PTHR34199">
    <property type="entry name" value="NUMOD3 MOTIF FAMILY PROTEIN, EXPRESSED"/>
    <property type="match status" value="1"/>
</dbReference>
<keyword evidence="5" id="KW-1267">Proteomics identification</keyword>
<feature type="domain" description="Mon2 C-terminal" evidence="2">
    <location>
        <begin position="19"/>
        <end position="159"/>
    </location>
</feature>
<accession>A0A804NCQ8</accession>
<reference evidence="3" key="2">
    <citation type="submission" date="2019-07" db="EMBL/GenBank/DDBJ databases">
        <authorList>
            <person name="Seetharam A."/>
            <person name="Woodhouse M."/>
            <person name="Cannon E."/>
        </authorList>
    </citation>
    <scope>NUCLEOTIDE SEQUENCE [LARGE SCALE GENOMIC DNA]</scope>
    <source>
        <strain evidence="3">cv. B73</strain>
    </source>
</reference>